<dbReference type="PANTHER" id="PTHR33559">
    <property type="entry name" value="PROTEASOME ASSEMBLY CHAPERONE 4"/>
    <property type="match status" value="1"/>
</dbReference>
<evidence type="ECO:0000313" key="1">
    <source>
        <dbReference type="EMBL" id="KAG0717746.1"/>
    </source>
</evidence>
<protein>
    <submittedName>
        <fullName evidence="1">Proteasome assembly chaperone 4</fullName>
    </submittedName>
</protein>
<keyword evidence="1" id="KW-0647">Proteasome</keyword>
<evidence type="ECO:0000313" key="2">
    <source>
        <dbReference type="Proteomes" id="UP000770661"/>
    </source>
</evidence>
<dbReference type="Pfam" id="PF16093">
    <property type="entry name" value="PAC4"/>
    <property type="match status" value="1"/>
</dbReference>
<gene>
    <name evidence="1" type="primary">Psmg4</name>
    <name evidence="1" type="ORF">GWK47_053814</name>
</gene>
<organism evidence="1 2">
    <name type="scientific">Chionoecetes opilio</name>
    <name type="common">Atlantic snow crab</name>
    <name type="synonym">Cancer opilio</name>
    <dbReference type="NCBI Taxonomy" id="41210"/>
    <lineage>
        <taxon>Eukaryota</taxon>
        <taxon>Metazoa</taxon>
        <taxon>Ecdysozoa</taxon>
        <taxon>Arthropoda</taxon>
        <taxon>Crustacea</taxon>
        <taxon>Multicrustacea</taxon>
        <taxon>Malacostraca</taxon>
        <taxon>Eumalacostraca</taxon>
        <taxon>Eucarida</taxon>
        <taxon>Decapoda</taxon>
        <taxon>Pleocyemata</taxon>
        <taxon>Brachyura</taxon>
        <taxon>Eubrachyura</taxon>
        <taxon>Majoidea</taxon>
        <taxon>Majidae</taxon>
        <taxon>Chionoecetes</taxon>
    </lineage>
</organism>
<proteinExistence type="predicted"/>
<dbReference type="Proteomes" id="UP000770661">
    <property type="component" value="Unassembled WGS sequence"/>
</dbReference>
<dbReference type="EMBL" id="JACEEZ010017146">
    <property type="protein sequence ID" value="KAG0717746.1"/>
    <property type="molecule type" value="Genomic_DNA"/>
</dbReference>
<keyword evidence="2" id="KW-1185">Reference proteome</keyword>
<dbReference type="AlphaFoldDB" id="A0A8J4Y6P0"/>
<sequence length="116" mass="12639">MDEITPNTMNIREFQSQEGPITLYYQLLSLAGSVYVWVGTEDAKLGSLVAAFTSRVGPPATSSLLGPVGEGSQRVSSMAQRLQERVRKQVLLSVNVPSDELMVGVEQRLLEELCVA</sequence>
<dbReference type="GO" id="GO:0043248">
    <property type="term" value="P:proteasome assembly"/>
    <property type="evidence" value="ECO:0007669"/>
    <property type="project" value="InterPro"/>
</dbReference>
<reference evidence="1" key="1">
    <citation type="submission" date="2020-07" db="EMBL/GenBank/DDBJ databases">
        <title>The High-quality genome of the commercially important snow crab, Chionoecetes opilio.</title>
        <authorList>
            <person name="Jeong J.-H."/>
            <person name="Ryu S."/>
        </authorList>
    </citation>
    <scope>NUCLEOTIDE SEQUENCE</scope>
    <source>
        <strain evidence="1">MADBK_172401_WGS</strain>
        <tissue evidence="1">Digestive gland</tissue>
    </source>
</reference>
<accession>A0A8J4Y6P0</accession>
<dbReference type="OrthoDB" id="368507at2759"/>
<name>A0A8J4Y6P0_CHIOP</name>
<comment type="caution">
    <text evidence="1">The sequence shown here is derived from an EMBL/GenBank/DDBJ whole genome shotgun (WGS) entry which is preliminary data.</text>
</comment>
<dbReference type="PANTHER" id="PTHR33559:SF1">
    <property type="entry name" value="PROTEASOME ASSEMBLY CHAPERONE 4"/>
    <property type="match status" value="1"/>
</dbReference>
<dbReference type="InterPro" id="IPR032157">
    <property type="entry name" value="PAC4"/>
</dbReference>
<dbReference type="GO" id="GO:0000502">
    <property type="term" value="C:proteasome complex"/>
    <property type="evidence" value="ECO:0007669"/>
    <property type="project" value="UniProtKB-KW"/>
</dbReference>